<feature type="region of interest" description="Disordered" evidence="1">
    <location>
        <begin position="1"/>
        <end position="27"/>
    </location>
</feature>
<organism evidence="2 3">
    <name type="scientific">Coptis chinensis</name>
    <dbReference type="NCBI Taxonomy" id="261450"/>
    <lineage>
        <taxon>Eukaryota</taxon>
        <taxon>Viridiplantae</taxon>
        <taxon>Streptophyta</taxon>
        <taxon>Embryophyta</taxon>
        <taxon>Tracheophyta</taxon>
        <taxon>Spermatophyta</taxon>
        <taxon>Magnoliopsida</taxon>
        <taxon>Ranunculales</taxon>
        <taxon>Ranunculaceae</taxon>
        <taxon>Coptidoideae</taxon>
        <taxon>Coptis</taxon>
    </lineage>
</organism>
<proteinExistence type="predicted"/>
<keyword evidence="3" id="KW-1185">Reference proteome</keyword>
<evidence type="ECO:0000256" key="1">
    <source>
        <dbReference type="SAM" id="MobiDB-lite"/>
    </source>
</evidence>
<evidence type="ECO:0000313" key="3">
    <source>
        <dbReference type="Proteomes" id="UP000631114"/>
    </source>
</evidence>
<feature type="non-terminal residue" evidence="2">
    <location>
        <position position="1"/>
    </location>
</feature>
<protein>
    <submittedName>
        <fullName evidence="2">Uncharacterized protein</fullName>
    </submittedName>
</protein>
<comment type="caution">
    <text evidence="2">The sequence shown here is derived from an EMBL/GenBank/DDBJ whole genome shotgun (WGS) entry which is preliminary data.</text>
</comment>
<dbReference type="Proteomes" id="UP000631114">
    <property type="component" value="Unassembled WGS sequence"/>
</dbReference>
<accession>A0A835LRF2</accession>
<reference evidence="2 3" key="1">
    <citation type="submission" date="2020-10" db="EMBL/GenBank/DDBJ databases">
        <title>The Coptis chinensis genome and diversification of protoberbering-type alkaloids.</title>
        <authorList>
            <person name="Wang B."/>
            <person name="Shu S."/>
            <person name="Song C."/>
            <person name="Liu Y."/>
        </authorList>
    </citation>
    <scope>NUCLEOTIDE SEQUENCE [LARGE SCALE GENOMIC DNA]</scope>
    <source>
        <strain evidence="2">HL-2020</strain>
        <tissue evidence="2">Leaf</tissue>
    </source>
</reference>
<dbReference type="EMBL" id="JADFTS010000006">
    <property type="protein sequence ID" value="KAF9602107.1"/>
    <property type="molecule type" value="Genomic_DNA"/>
</dbReference>
<dbReference type="AlphaFoldDB" id="A0A835LRF2"/>
<gene>
    <name evidence="2" type="ORF">IFM89_024874</name>
</gene>
<name>A0A835LRF2_9MAGN</name>
<sequence>KLQLPRKLIKEEEEVDHSPKRKKQQQPEVSCDGLLLFQDKYDHRLLYISNPITSQFQAHLLRSSHWALVRDTRTVPVGKYKVIGINGCARIESLTLGDDVSLTVHPPPFSSFVSGDICLVADKGSSDMSDLIKVLVHCGDELLLYDLKTQELRQIGYLSKDEKLTRSYFFHSQTLASCS</sequence>
<evidence type="ECO:0000313" key="2">
    <source>
        <dbReference type="EMBL" id="KAF9602107.1"/>
    </source>
</evidence>